<accession>A0A5J4UI74</accession>
<comment type="caution">
    <text evidence="1">The sequence shown here is derived from an EMBL/GenBank/DDBJ whole genome shotgun (WGS) entry which is preliminary data.</text>
</comment>
<dbReference type="EMBL" id="SNRW01016226">
    <property type="protein sequence ID" value="KAA6369582.1"/>
    <property type="molecule type" value="Genomic_DNA"/>
</dbReference>
<evidence type="ECO:0000313" key="2">
    <source>
        <dbReference type="Proteomes" id="UP000324800"/>
    </source>
</evidence>
<dbReference type="Proteomes" id="UP000324800">
    <property type="component" value="Unassembled WGS sequence"/>
</dbReference>
<dbReference type="AlphaFoldDB" id="A0A5J4UI74"/>
<dbReference type="InterPro" id="IPR029071">
    <property type="entry name" value="Ubiquitin-like_domsf"/>
</dbReference>
<evidence type="ECO:0000313" key="1">
    <source>
        <dbReference type="EMBL" id="KAA6369582.1"/>
    </source>
</evidence>
<sequence length="92" mass="10451">MGQKQNRGRVFESEAKISGILKKEQSNLIKISVKAQILRDKIYEQTGFSATERCNRIVCHRRYIFNDLTLSEQDVIDGSVLHMVLSDPGGLQ</sequence>
<dbReference type="Gene3D" id="3.10.20.90">
    <property type="entry name" value="Phosphatidylinositol 3-kinase Catalytic Subunit, Chain A, domain 1"/>
    <property type="match status" value="1"/>
</dbReference>
<evidence type="ECO:0008006" key="3">
    <source>
        <dbReference type="Google" id="ProtNLM"/>
    </source>
</evidence>
<proteinExistence type="predicted"/>
<dbReference type="SUPFAM" id="SSF54236">
    <property type="entry name" value="Ubiquitin-like"/>
    <property type="match status" value="1"/>
</dbReference>
<reference evidence="1 2" key="1">
    <citation type="submission" date="2019-03" db="EMBL/GenBank/DDBJ databases">
        <title>Single cell metagenomics reveals metabolic interactions within the superorganism composed of flagellate Streblomastix strix and complex community of Bacteroidetes bacteria on its surface.</title>
        <authorList>
            <person name="Treitli S.C."/>
            <person name="Kolisko M."/>
            <person name="Husnik F."/>
            <person name="Keeling P."/>
            <person name="Hampl V."/>
        </authorList>
    </citation>
    <scope>NUCLEOTIDE SEQUENCE [LARGE SCALE GENOMIC DNA]</scope>
    <source>
        <strain evidence="1">ST1C</strain>
    </source>
</reference>
<organism evidence="1 2">
    <name type="scientific">Streblomastix strix</name>
    <dbReference type="NCBI Taxonomy" id="222440"/>
    <lineage>
        <taxon>Eukaryota</taxon>
        <taxon>Metamonada</taxon>
        <taxon>Preaxostyla</taxon>
        <taxon>Oxymonadida</taxon>
        <taxon>Streblomastigidae</taxon>
        <taxon>Streblomastix</taxon>
    </lineage>
</organism>
<gene>
    <name evidence="1" type="ORF">EZS28_034891</name>
</gene>
<protein>
    <recommendedName>
        <fullName evidence="3">Ubiquitin-like domain-containing protein</fullName>
    </recommendedName>
</protein>
<name>A0A5J4UI74_9EUKA</name>